<dbReference type="Proteomes" id="UP001177003">
    <property type="component" value="Chromosome 7"/>
</dbReference>
<accession>A0AA35ZIT8</accession>
<organism evidence="2 3">
    <name type="scientific">Lactuca saligna</name>
    <name type="common">Willowleaf lettuce</name>
    <dbReference type="NCBI Taxonomy" id="75948"/>
    <lineage>
        <taxon>Eukaryota</taxon>
        <taxon>Viridiplantae</taxon>
        <taxon>Streptophyta</taxon>
        <taxon>Embryophyta</taxon>
        <taxon>Tracheophyta</taxon>
        <taxon>Spermatophyta</taxon>
        <taxon>Magnoliopsida</taxon>
        <taxon>eudicotyledons</taxon>
        <taxon>Gunneridae</taxon>
        <taxon>Pentapetalae</taxon>
        <taxon>asterids</taxon>
        <taxon>campanulids</taxon>
        <taxon>Asterales</taxon>
        <taxon>Asteraceae</taxon>
        <taxon>Cichorioideae</taxon>
        <taxon>Cichorieae</taxon>
        <taxon>Lactucinae</taxon>
        <taxon>Lactuca</taxon>
    </lineage>
</organism>
<protein>
    <submittedName>
        <fullName evidence="2">Uncharacterized protein</fullName>
    </submittedName>
</protein>
<sequence length="98" mass="11213">MKALGPNTFGLMKQSRKSAKVAYQGSKELVKFGKFPKIEDTPPVSSLNDEVGDEHVAPKPKFQFAFEEIELYDDEEDQEDQEKELTDNEDQEKELSMN</sequence>
<feature type="compositionally biased region" description="Acidic residues" evidence="1">
    <location>
        <begin position="72"/>
        <end position="92"/>
    </location>
</feature>
<proteinExistence type="predicted"/>
<gene>
    <name evidence="2" type="ORF">LSALG_LOCUS31489</name>
</gene>
<dbReference type="EMBL" id="OX465083">
    <property type="protein sequence ID" value="CAI9292417.1"/>
    <property type="molecule type" value="Genomic_DNA"/>
</dbReference>
<evidence type="ECO:0000256" key="1">
    <source>
        <dbReference type="SAM" id="MobiDB-lite"/>
    </source>
</evidence>
<name>A0AA35ZIT8_LACSI</name>
<evidence type="ECO:0000313" key="2">
    <source>
        <dbReference type="EMBL" id="CAI9292417.1"/>
    </source>
</evidence>
<keyword evidence="3" id="KW-1185">Reference proteome</keyword>
<dbReference type="AlphaFoldDB" id="A0AA35ZIT8"/>
<evidence type="ECO:0000313" key="3">
    <source>
        <dbReference type="Proteomes" id="UP001177003"/>
    </source>
</evidence>
<reference evidence="2" key="1">
    <citation type="submission" date="2023-04" db="EMBL/GenBank/DDBJ databases">
        <authorList>
            <person name="Vijverberg K."/>
            <person name="Xiong W."/>
            <person name="Schranz E."/>
        </authorList>
    </citation>
    <scope>NUCLEOTIDE SEQUENCE</scope>
</reference>
<feature type="region of interest" description="Disordered" evidence="1">
    <location>
        <begin position="72"/>
        <end position="98"/>
    </location>
</feature>